<evidence type="ECO:0000256" key="5">
    <source>
        <dbReference type="SAM" id="Phobius"/>
    </source>
</evidence>
<keyword evidence="3" id="KW-0067">ATP-binding</keyword>
<keyword evidence="2" id="KW-0547">Nucleotide-binding</keyword>
<sequence>MRRRTASLLFGCAAAVLPLAHAQTTSTGSSGDTLITPTIPSISFFWSTYNDNVQTIPQCAGFQVQTYNNTGAAVQPTAPFYFSAFPIDYHPATTPLGDVGIGEWFTWSAAYPVGTRLSLGMTDSGNNSGGLVDGYTIVPGYTNCTVVIQDPSPPLSFTAYPDNNACDEVVLRINGGEGPFTVSVLAGQSGQYANVTNHDSRRVNLRNTVPAGQTFHIFVTDSKGASSRVSSAMTSSLHLGNCVAAAIPSSGSSTPIGAIVGGVVGGVLGAVLLGLLAWWLIRRRNRKHAEQADASGAFRQKGKHAAPSTVGEGARPDPDEGDSPHYSDSYEHASFKYPSPTDMALYYPVPTPMATSNQPVLPMPPSPYESAALHPSYPHPYDPYGAAAHAAASYSASSGAQAVEGGGYSSYDPMSAVSHTGSATSGSVAGSYDPNLHRFVGGGDGGEGGINVLAASQQPKQGPPAAAGIEELARPEEFEYRIGESPTRTQQYPMPPWPRPLQQQQQQPPPNTAGAYGPPQPPRLHSQSSQASMAAVPPPGTRLYP</sequence>
<feature type="compositionally biased region" description="Basic and acidic residues" evidence="4">
    <location>
        <begin position="473"/>
        <end position="482"/>
    </location>
</feature>
<keyword evidence="5" id="KW-1133">Transmembrane helix</keyword>
<feature type="chain" id="PRO_5040454648" description="Epidermal growth factor receptor-like transmembrane-juxtamembrane segment domain-containing protein" evidence="6">
    <location>
        <begin position="23"/>
        <end position="545"/>
    </location>
</feature>
<dbReference type="Proteomes" id="UP000777482">
    <property type="component" value="Unassembled WGS sequence"/>
</dbReference>
<dbReference type="Pfam" id="PF21314">
    <property type="entry name" value="TM_ErbB1"/>
    <property type="match status" value="1"/>
</dbReference>
<evidence type="ECO:0000256" key="2">
    <source>
        <dbReference type="ARBA" id="ARBA00022741"/>
    </source>
</evidence>
<reference evidence="8 9" key="1">
    <citation type="submission" date="2020-11" db="EMBL/GenBank/DDBJ databases">
        <title>Kefir isolates.</title>
        <authorList>
            <person name="Marcisauskas S."/>
            <person name="Kim Y."/>
            <person name="Blasche S."/>
        </authorList>
    </citation>
    <scope>NUCLEOTIDE SEQUENCE [LARGE SCALE GENOMIC DNA]</scope>
    <source>
        <strain evidence="8 9">KR</strain>
    </source>
</reference>
<organism evidence="8 9">
    <name type="scientific">Rhodotorula mucilaginosa</name>
    <name type="common">Yeast</name>
    <name type="synonym">Rhodotorula rubra</name>
    <dbReference type="NCBI Taxonomy" id="5537"/>
    <lineage>
        <taxon>Eukaryota</taxon>
        <taxon>Fungi</taxon>
        <taxon>Dikarya</taxon>
        <taxon>Basidiomycota</taxon>
        <taxon>Pucciniomycotina</taxon>
        <taxon>Microbotryomycetes</taxon>
        <taxon>Sporidiobolales</taxon>
        <taxon>Sporidiobolaceae</taxon>
        <taxon>Rhodotorula</taxon>
    </lineage>
</organism>
<evidence type="ECO:0000256" key="4">
    <source>
        <dbReference type="SAM" id="MobiDB-lite"/>
    </source>
</evidence>
<dbReference type="OrthoDB" id="2527908at2759"/>
<protein>
    <recommendedName>
        <fullName evidence="7">Epidermal growth factor receptor-like transmembrane-juxtamembrane segment domain-containing protein</fullName>
    </recommendedName>
</protein>
<feature type="domain" description="Epidermal growth factor receptor-like transmembrane-juxtamembrane segment" evidence="7">
    <location>
        <begin position="259"/>
        <end position="285"/>
    </location>
</feature>
<dbReference type="InterPro" id="IPR049328">
    <property type="entry name" value="TM_ErbB1"/>
</dbReference>
<feature type="region of interest" description="Disordered" evidence="4">
    <location>
        <begin position="291"/>
        <end position="332"/>
    </location>
</feature>
<feature type="transmembrane region" description="Helical" evidence="5">
    <location>
        <begin position="256"/>
        <end position="281"/>
    </location>
</feature>
<comment type="caution">
    <text evidence="8">The sequence shown here is derived from an EMBL/GenBank/DDBJ whole genome shotgun (WGS) entry which is preliminary data.</text>
</comment>
<evidence type="ECO:0000256" key="6">
    <source>
        <dbReference type="SAM" id="SignalP"/>
    </source>
</evidence>
<evidence type="ECO:0000259" key="7">
    <source>
        <dbReference type="Pfam" id="PF21314"/>
    </source>
</evidence>
<feature type="compositionally biased region" description="Basic and acidic residues" evidence="4">
    <location>
        <begin position="314"/>
        <end position="332"/>
    </location>
</feature>
<gene>
    <name evidence="8" type="ORF">C6P46_004341</name>
</gene>
<evidence type="ECO:0000313" key="9">
    <source>
        <dbReference type="Proteomes" id="UP000777482"/>
    </source>
</evidence>
<feature type="compositionally biased region" description="Pro residues" evidence="4">
    <location>
        <begin position="536"/>
        <end position="545"/>
    </location>
</feature>
<dbReference type="AlphaFoldDB" id="A0A9P6W9S8"/>
<evidence type="ECO:0000256" key="1">
    <source>
        <dbReference type="ARBA" id="ARBA00022553"/>
    </source>
</evidence>
<feature type="signal peptide" evidence="6">
    <location>
        <begin position="1"/>
        <end position="22"/>
    </location>
</feature>
<feature type="region of interest" description="Disordered" evidence="4">
    <location>
        <begin position="473"/>
        <end position="545"/>
    </location>
</feature>
<keyword evidence="5" id="KW-0812">Transmembrane</keyword>
<keyword evidence="9" id="KW-1185">Reference proteome</keyword>
<keyword evidence="6" id="KW-0732">Signal</keyword>
<dbReference type="EMBL" id="PUHQ01000004">
    <property type="protein sequence ID" value="KAG0666674.1"/>
    <property type="molecule type" value="Genomic_DNA"/>
</dbReference>
<proteinExistence type="predicted"/>
<accession>A0A9P6W9S8</accession>
<keyword evidence="1" id="KW-0597">Phosphoprotein</keyword>
<evidence type="ECO:0000313" key="8">
    <source>
        <dbReference type="EMBL" id="KAG0666674.1"/>
    </source>
</evidence>
<name>A0A9P6W9S8_RHOMI</name>
<dbReference type="GO" id="GO:0005524">
    <property type="term" value="F:ATP binding"/>
    <property type="evidence" value="ECO:0007669"/>
    <property type="project" value="UniProtKB-KW"/>
</dbReference>
<evidence type="ECO:0000256" key="3">
    <source>
        <dbReference type="ARBA" id="ARBA00022840"/>
    </source>
</evidence>
<keyword evidence="5" id="KW-0472">Membrane</keyword>